<organism evidence="1 2">
    <name type="scientific">Necator americanus</name>
    <name type="common">Human hookworm</name>
    <dbReference type="NCBI Taxonomy" id="51031"/>
    <lineage>
        <taxon>Eukaryota</taxon>
        <taxon>Metazoa</taxon>
        <taxon>Ecdysozoa</taxon>
        <taxon>Nematoda</taxon>
        <taxon>Chromadorea</taxon>
        <taxon>Rhabditida</taxon>
        <taxon>Rhabditina</taxon>
        <taxon>Rhabditomorpha</taxon>
        <taxon>Strongyloidea</taxon>
        <taxon>Ancylostomatidae</taxon>
        <taxon>Bunostominae</taxon>
        <taxon>Necator</taxon>
    </lineage>
</organism>
<name>W2SU31_NECAM</name>
<dbReference type="AlphaFoldDB" id="W2SU31"/>
<gene>
    <name evidence="1" type="ORF">NECAME_13607</name>
</gene>
<dbReference type="KEGG" id="nai:NECAME_13607"/>
<evidence type="ECO:0000313" key="1">
    <source>
        <dbReference type="EMBL" id="ETN73150.1"/>
    </source>
</evidence>
<sequence>MFAGIVTDRRHSCFHWINREQLMAGDVPIFVCFIHKSYSYHQEENGRQHTYMAAKGEFVVFRIQNDRFNYLECVSSHCLTL</sequence>
<accession>W2SU31</accession>
<protein>
    <submittedName>
        <fullName evidence="1">Uncharacterized protein</fullName>
    </submittedName>
</protein>
<evidence type="ECO:0000313" key="2">
    <source>
        <dbReference type="Proteomes" id="UP000053676"/>
    </source>
</evidence>
<dbReference type="Proteomes" id="UP000053676">
    <property type="component" value="Unassembled WGS sequence"/>
</dbReference>
<dbReference type="EMBL" id="KI661760">
    <property type="protein sequence ID" value="ETN73150.1"/>
    <property type="molecule type" value="Genomic_DNA"/>
</dbReference>
<reference evidence="2" key="1">
    <citation type="journal article" date="2014" name="Nat. Genet.">
        <title>Genome of the human hookworm Necator americanus.</title>
        <authorList>
            <person name="Tang Y.T."/>
            <person name="Gao X."/>
            <person name="Rosa B.A."/>
            <person name="Abubucker S."/>
            <person name="Hallsworth-Pepin K."/>
            <person name="Martin J."/>
            <person name="Tyagi R."/>
            <person name="Heizer E."/>
            <person name="Zhang X."/>
            <person name="Bhonagiri-Palsikar V."/>
            <person name="Minx P."/>
            <person name="Warren W.C."/>
            <person name="Wang Q."/>
            <person name="Zhan B."/>
            <person name="Hotez P.J."/>
            <person name="Sternberg P.W."/>
            <person name="Dougall A."/>
            <person name="Gaze S.T."/>
            <person name="Mulvenna J."/>
            <person name="Sotillo J."/>
            <person name="Ranganathan S."/>
            <person name="Rabelo E.M."/>
            <person name="Wilson R.K."/>
            <person name="Felgner P.L."/>
            <person name="Bethony J."/>
            <person name="Hawdon J.M."/>
            <person name="Gasser R.B."/>
            <person name="Loukas A."/>
            <person name="Mitreva M."/>
        </authorList>
    </citation>
    <scope>NUCLEOTIDE SEQUENCE [LARGE SCALE GENOMIC DNA]</scope>
</reference>
<proteinExistence type="predicted"/>
<keyword evidence="2" id="KW-1185">Reference proteome</keyword>